<dbReference type="GO" id="GO:0042802">
    <property type="term" value="F:identical protein binding"/>
    <property type="evidence" value="ECO:0007669"/>
    <property type="project" value="UniProtKB-UniRule"/>
</dbReference>
<evidence type="ECO:0000313" key="11">
    <source>
        <dbReference type="EMBL" id="BBM13198.1"/>
    </source>
</evidence>
<evidence type="ECO:0000256" key="3">
    <source>
        <dbReference type="ARBA" id="ARBA00022612"/>
    </source>
</evidence>
<dbReference type="Proteomes" id="UP001143588">
    <property type="component" value="Segment"/>
</dbReference>
<protein>
    <recommendedName>
        <fullName evidence="9">Capsid scaffolding protein</fullName>
    </recommendedName>
    <alternativeName>
        <fullName evidence="9">Protease precursor</fullName>
        <shortName evidence="9">pPR</shortName>
    </alternativeName>
    <component>
        <recommendedName>
            <fullName evidence="9">Assemblin</fullName>
            <ecNumber evidence="9">3.4.21.97</ecNumber>
        </recommendedName>
        <alternativeName>
            <fullName evidence="9">Protease</fullName>
            <shortName evidence="9">Pr</shortName>
        </alternativeName>
    </component>
    <component>
        <recommendedName>
            <fullName evidence="9">Assembly protein</fullName>
            <shortName evidence="9">AP</shortName>
        </recommendedName>
        <alternativeName>
            <fullName evidence="9">Capsid assembly protein</fullName>
        </alternativeName>
    </component>
</protein>
<feature type="chain" id="PRO_5023427349" description="Assembly protein" evidence="9">
    <location>
        <begin position="245"/>
        <end position="627"/>
    </location>
</feature>
<dbReference type="FunFam" id="3.20.16.10:FF:000001">
    <property type="entry name" value="Capsid scaffolding protein"/>
    <property type="match status" value="1"/>
</dbReference>
<feature type="region of interest" description="Disordered" evidence="10">
    <location>
        <begin position="401"/>
        <end position="422"/>
    </location>
</feature>
<dbReference type="GO" id="GO:0004252">
    <property type="term" value="F:serine-type endopeptidase activity"/>
    <property type="evidence" value="ECO:0007669"/>
    <property type="project" value="UniProtKB-UniRule"/>
</dbReference>
<evidence type="ECO:0000313" key="12">
    <source>
        <dbReference type="Proteomes" id="UP001143588"/>
    </source>
</evidence>
<name>A0A510J6P2_9ALPH</name>
<keyword evidence="8 9" id="KW-1035">Host cytoplasm</keyword>
<feature type="active site" description="Charge relay system" evidence="9">
    <location>
        <position position="145"/>
    </location>
</feature>
<feature type="region of interest" description="Interaction with major capsid protein" evidence="9">
    <location>
        <begin position="607"/>
        <end position="627"/>
    </location>
</feature>
<gene>
    <name evidence="11" type="primary">UL26</name>
</gene>
<feature type="active site" description="Charge relay system" evidence="9">
    <location>
        <position position="58"/>
    </location>
</feature>
<dbReference type="GO" id="GO:0042025">
    <property type="term" value="C:host cell nucleus"/>
    <property type="evidence" value="ECO:0007669"/>
    <property type="project" value="UniProtKB-SubCell"/>
</dbReference>
<comment type="function">
    <text evidence="9">Assemblin: Protease that plays an essential role in virion assembly within the nucleus. Catalyzes the cleavage of the assembly protein after formation of the spherical procapsid. By that cleavage, the capsid matures and gains its icosahedral shape. The cleavage sites seem to include -Ala-Ser-, -Ala-Ala-, as well as Ala-Thr bonds. Assemblin and cleavages products are evicted from the capsid before or during DNA packaging.</text>
</comment>
<feature type="region of interest" description="Disordered" evidence="10">
    <location>
        <begin position="567"/>
        <end position="590"/>
    </location>
</feature>
<comment type="subunit">
    <molecule>Capsid scaffolding protein</molecule>
    <text evidence="9">Homomultimer. Interacts with major capsid protein.</text>
</comment>
<comment type="subcellular location">
    <molecule>Assemblin</molecule>
    <subcellularLocation>
        <location evidence="9">Host nucleus</location>
    </subcellularLocation>
</comment>
<comment type="subcellular location">
    <molecule>Assembly protein</molecule>
    <subcellularLocation>
        <location evidence="9">Host nucleus</location>
    </subcellularLocation>
</comment>
<dbReference type="RefSeq" id="YP_010801507.1">
    <property type="nucleotide sequence ID" value="NC_076965.1"/>
</dbReference>
<evidence type="ECO:0000256" key="9">
    <source>
        <dbReference type="HAMAP-Rule" id="MF_04008"/>
    </source>
</evidence>
<dbReference type="HAMAP" id="MF_04008">
    <property type="entry name" value="HSV_SCAF"/>
    <property type="match status" value="1"/>
</dbReference>
<reference evidence="11 12" key="1">
    <citation type="journal article" date="2020" name="J. Virol.">
        <title>Characterization of a Novel Alphaherpesvirus Isolated from the Fruit Bat Pteropus lylei in Vietnam.</title>
        <authorList>
            <person name="Inagaki T."/>
            <person name="Yamada S."/>
            <person name="Fujii H."/>
            <person name="Yoshikawa T."/>
            <person name="Shibamura M."/>
            <person name="Harada S."/>
            <person name="Fukushi S."/>
            <person name="Le M.Q."/>
            <person name="Nguyen C.T."/>
            <person name="Nguyen T.T.T."/>
            <person name="Nguyen T.T."/>
            <person name="Nguyen T.T."/>
            <person name="Quach V.T."/>
            <person name="Thong V.D."/>
            <person name="Mori K."/>
            <person name="Sasaki M."/>
            <person name="Setiyono A."/>
            <person name="Handharyani E."/>
            <person name="Takeyama H."/>
            <person name="Hasebe F."/>
            <person name="Saijo M."/>
        </authorList>
    </citation>
    <scope>NUCLEOTIDE SEQUENCE [LARGE SCALE GENOMIC DNA]</scope>
</reference>
<comment type="caution">
    <text evidence="9">Lacks conserved residue(s) required for the propagation of feature annotation.</text>
</comment>
<evidence type="ECO:0000256" key="8">
    <source>
        <dbReference type="ARBA" id="ARBA00023200"/>
    </source>
</evidence>
<feature type="site" description="Cleavage; by assemblin; Release site" evidence="9">
    <location>
        <begin position="244"/>
        <end position="245"/>
    </location>
</feature>
<comment type="subunit">
    <molecule>Assemblin</molecule>
    <text evidence="9">Exists in a monomer-dimer equilibrium with the dimer being the active species.</text>
</comment>
<comment type="similarity">
    <text evidence="9">Belongs to the herpesviridae capsid scaffolding protein family.</text>
</comment>
<dbReference type="PRINTS" id="PR00236">
    <property type="entry name" value="HSVCAPSIDP40"/>
</dbReference>
<evidence type="ECO:0000256" key="6">
    <source>
        <dbReference type="ARBA" id="ARBA00022825"/>
    </source>
</evidence>
<comment type="subunit">
    <molecule>Assembly protein</molecule>
    <text evidence="9">Homomultimer. Interacts with major capsid protein.</text>
</comment>
<evidence type="ECO:0000256" key="5">
    <source>
        <dbReference type="ARBA" id="ARBA00022801"/>
    </source>
</evidence>
<dbReference type="Pfam" id="PF00716">
    <property type="entry name" value="Peptidase_S21"/>
    <property type="match status" value="1"/>
</dbReference>
<keyword evidence="6 9" id="KW-0720">Serine protease</keyword>
<dbReference type="GO" id="GO:0019076">
    <property type="term" value="P:viral release from host cell"/>
    <property type="evidence" value="ECO:0007669"/>
    <property type="project" value="UniProtKB-UniRule"/>
</dbReference>
<dbReference type="GO" id="GO:0006508">
    <property type="term" value="P:proteolysis"/>
    <property type="evidence" value="ECO:0007669"/>
    <property type="project" value="UniProtKB-KW"/>
</dbReference>
<dbReference type="KEGG" id="vg:80540212"/>
<comment type="domain">
    <text evidence="9">Region of interaction between pPR and pAP is called Amino conserved domain (ACD). The region of interaction with major capsid protein is called carboxyl conserved domain (CCD).</text>
</comment>
<accession>A0A510J6P2</accession>
<dbReference type="EC" id="3.4.21.97" evidence="9"/>
<dbReference type="GO" id="GO:0030430">
    <property type="term" value="C:host cell cytoplasm"/>
    <property type="evidence" value="ECO:0007669"/>
    <property type="project" value="UniProtKB-SubCell"/>
</dbReference>
<comment type="function">
    <text evidence="9">Capsid scaffolding protein: Acts as a scaffold protein by binding major capsid protein in the cytoplasm, inducing the nuclear localization of both proteins. Multimerizes in the nucleus such as major capsid protein forms the icosahedral T=16 capsid. Autocatalytic cleavage releases the assembly protein, and subsequently abolishes interaction with major capsid protein. Cleavages products are evicted from the capsid before or during DNA packaging.</text>
</comment>
<feature type="chain" id="PRO_5023427348" description="Capsid scaffolding protein" evidence="9">
    <location>
        <begin position="1"/>
        <end position="627"/>
    </location>
</feature>
<feature type="region of interest" description="Disordered" evidence="10">
    <location>
        <begin position="268"/>
        <end position="313"/>
    </location>
</feature>
<sequence length="627" mass="65896">MGVEEQPPSDAPRTAIPIYVAGFLALYNGGDSGELVLTADAVESALPPANPLPINVDHRAQSEVGRVLTIVNDPRGPFFVGIVACVSLEEVLEQAASASIFERRGPPLTREERLLYLITNYLPSVSLSTRRFAADQQPDATLFAHVALCAIGRRLGTIVTYDVSLEAAMAPFRHLAPASRERARREAAEAELALAGRVWSPSHEALTRTLLSTAVNNMMLRDRWSLVAERRRQAGIAGHTYLQASEKFRVWGAGLEALDIEAYKKPPLRSPQSAQELDAPAPPPGSSLSASPHTTPSELPTMNPPATPAPKAPGDGNYLWIPASHYSQLVANQSAVAPAPVFGMPAVPPQLPYGHSHGVHSPYPPHYGGGVYPGVLMPSPSPLEAQIAALVGAITADRKTNAAGVESSPRGSNKRRRCDIEPLEYDDEDRDVPYYPGEAVPNRALEARRQPRQAPSANATITALVGAVTSLQQELTHLRSYPPHAARYPVSTPSLYGVPGDLGKLPPSHPSGPNPTLQASYNPCLPQLPPHLHPVAAHPPQALAVPPGPAPGLLAAPAHVPAAAPAAAPAGAPQANANPPLAAPNPGAAEVGDPDGAAVVNASSAAHVDVDVGRASELFISQMMSGR</sequence>
<organism evidence="11 12">
    <name type="scientific">pteropodid alphaherpesvirus 2</name>
    <dbReference type="NCBI Taxonomy" id="3118716"/>
    <lineage>
        <taxon>Viruses</taxon>
        <taxon>Duplodnaviria</taxon>
        <taxon>Heunggongvirae</taxon>
        <taxon>Peploviricota</taxon>
        <taxon>Herviviricetes</taxon>
        <taxon>Herpesvirales</taxon>
        <taxon>Orthoherpesviridae</taxon>
        <taxon>Alphaherpesvirinae</taxon>
        <taxon>Simplexvirus</taxon>
        <taxon>Simplexvirus pteropodidalpha2</taxon>
    </lineage>
</organism>
<comment type="catalytic activity">
    <reaction evidence="9">
        <text>Cleaves -Ala-|-Ser- and -Ala-|-Ala- bonds in the scaffold protein.</text>
        <dbReference type="EC" id="3.4.21.97"/>
    </reaction>
</comment>
<keyword evidence="7 9" id="KW-0118">Viral capsid assembly</keyword>
<proteinExistence type="inferred from homology"/>
<dbReference type="Gene3D" id="3.20.16.10">
    <property type="entry name" value="Herpesvirus/Caudovirus protease domain"/>
    <property type="match status" value="1"/>
</dbReference>
<evidence type="ECO:0000256" key="2">
    <source>
        <dbReference type="ARBA" id="ARBA00022562"/>
    </source>
</evidence>
<keyword evidence="12" id="KW-1185">Reference proteome</keyword>
<feature type="compositionally biased region" description="Low complexity" evidence="10">
    <location>
        <begin position="567"/>
        <end position="589"/>
    </location>
</feature>
<evidence type="ECO:0000256" key="4">
    <source>
        <dbReference type="ARBA" id="ARBA00022670"/>
    </source>
</evidence>
<comment type="PTM">
    <text evidence="9">Capsid scaffolding protein: Capsid scaffolding protein is cleaved by assemblin after formation of the spherical procapsid. As a result, the capsid obtains its mature, icosahedral shape. Cleavages occur at two or more sites: release (R-site) and maturation (M-site).</text>
</comment>
<evidence type="ECO:0000256" key="10">
    <source>
        <dbReference type="SAM" id="MobiDB-lite"/>
    </source>
</evidence>
<keyword evidence="1 9" id="KW-0597">Phosphoprotein</keyword>
<keyword evidence="4 9" id="KW-0645">Protease</keyword>
<keyword evidence="2 9" id="KW-1048">Host nucleus</keyword>
<keyword evidence="3 9" id="KW-1188">Viral release from host cell</keyword>
<dbReference type="InterPro" id="IPR001847">
    <property type="entry name" value="Peptidase_S21"/>
</dbReference>
<dbReference type="EMBL" id="LC492974">
    <property type="protein sequence ID" value="BBM13198.1"/>
    <property type="molecule type" value="Genomic_DNA"/>
</dbReference>
<keyword evidence="5 9" id="KW-0378">Hydrolase</keyword>
<feature type="site" description="Cleavage; by assemblin; Tail site" evidence="9">
    <location>
        <begin position="602"/>
        <end position="603"/>
    </location>
</feature>
<comment type="subcellular location">
    <molecule>Capsid scaffolding protein</molecule>
    <subcellularLocation>
        <location evidence="9">Host cytoplasm</location>
    </subcellularLocation>
</comment>
<evidence type="ECO:0000256" key="7">
    <source>
        <dbReference type="ARBA" id="ARBA00022950"/>
    </source>
</evidence>
<feature type="compositionally biased region" description="Pro residues" evidence="10">
    <location>
        <begin position="302"/>
        <end position="311"/>
    </location>
</feature>
<dbReference type="InterPro" id="IPR035443">
    <property type="entry name" value="Herpes_virus_sf"/>
</dbReference>
<dbReference type="GO" id="GO:0039708">
    <property type="term" value="P:nuclear capsid assembly"/>
    <property type="evidence" value="ECO:0007669"/>
    <property type="project" value="UniProtKB-ARBA"/>
</dbReference>
<dbReference type="GeneID" id="80540212"/>
<comment type="function">
    <text evidence="9">Assembly protein: Plays a major role in capsid assembly. Acts as a scaffold protein by binding major capsid protein. Multimerizes in the nucleus such as major capsid protein forms the icosahedral T=16 capsid. Cleaved by assemblin after capsid completion. The cleavages products are evicted from the capsid before or during DNA packaging.</text>
</comment>
<evidence type="ECO:0000256" key="1">
    <source>
        <dbReference type="ARBA" id="ARBA00022553"/>
    </source>
</evidence>
<feature type="chain" id="PRO_5023427347" description="Assemblin" evidence="9">
    <location>
        <begin position="1"/>
        <end position="244"/>
    </location>
</feature>
<feature type="active site" description="Charge relay system" evidence="9">
    <location>
        <position position="126"/>
    </location>
</feature>
<dbReference type="SUPFAM" id="SSF50789">
    <property type="entry name" value="Herpes virus serine proteinase, assemblin"/>
    <property type="match status" value="1"/>
</dbReference>